<dbReference type="OrthoDB" id="1662465at2"/>
<evidence type="ECO:0000313" key="2">
    <source>
        <dbReference type="EMBL" id="SHK91917.1"/>
    </source>
</evidence>
<evidence type="ECO:0000259" key="1">
    <source>
        <dbReference type="Pfam" id="PF06889"/>
    </source>
</evidence>
<dbReference type="RefSeq" id="WP_081371985.1">
    <property type="nucleotide sequence ID" value="NZ_FRBC01000024.1"/>
</dbReference>
<dbReference type="AlphaFoldDB" id="A0A1M6WE08"/>
<sequence>MEAFSVKAKFLGKQGFFSRLWSRGYEGTIELQPDDKLTMTGYDQVYESNDVQRFNIYYRGEGVEYLEVSMQGDKDYRFQLYHEEAYRFFSWLIWQDVYQYGLNTLREKEDDFRAHLERPVLAQLRQWQAEEDKLIRRPQDDLTWEEVDENFRKWLCAVAAINNMANGMDVHEFGGMPRFDPMGREYGRQILRDSWEITTRAELIETIQDMVGENLLWQLLRTLQNAGWGYLSGLLTLREALNVAYTAGKRLQNVTRSWEGMGKGYLRSYKSYLGYDEGYIRREAAFQQLMEDEDSLYKEVPFDMELVKSW</sequence>
<dbReference type="InterPro" id="IPR009677">
    <property type="entry name" value="DUF1266"/>
</dbReference>
<proteinExistence type="predicted"/>
<evidence type="ECO:0000313" key="3">
    <source>
        <dbReference type="Proteomes" id="UP000184263"/>
    </source>
</evidence>
<organism evidence="2 3">
    <name type="scientific">Selenomonas ruminantium</name>
    <dbReference type="NCBI Taxonomy" id="971"/>
    <lineage>
        <taxon>Bacteria</taxon>
        <taxon>Bacillati</taxon>
        <taxon>Bacillota</taxon>
        <taxon>Negativicutes</taxon>
        <taxon>Selenomonadales</taxon>
        <taxon>Selenomonadaceae</taxon>
        <taxon>Selenomonas</taxon>
    </lineage>
</organism>
<dbReference type="Proteomes" id="UP000184263">
    <property type="component" value="Unassembled WGS sequence"/>
</dbReference>
<feature type="domain" description="DUF1266" evidence="1">
    <location>
        <begin position="217"/>
        <end position="302"/>
    </location>
</feature>
<gene>
    <name evidence="2" type="ORF">SAMN05216582_12422</name>
</gene>
<protein>
    <recommendedName>
        <fullName evidence="1">DUF1266 domain-containing protein</fullName>
    </recommendedName>
</protein>
<name>A0A1M6WE08_SELRU</name>
<accession>A0A1M6WE08</accession>
<dbReference type="Pfam" id="PF06889">
    <property type="entry name" value="DUF1266"/>
    <property type="match status" value="1"/>
</dbReference>
<reference evidence="2 3" key="1">
    <citation type="submission" date="2016-11" db="EMBL/GenBank/DDBJ databases">
        <authorList>
            <person name="Jaros S."/>
            <person name="Januszkiewicz K."/>
            <person name="Wedrychowicz H."/>
        </authorList>
    </citation>
    <scope>NUCLEOTIDE SEQUENCE [LARGE SCALE GENOMIC DNA]</scope>
    <source>
        <strain evidence="2 3">HD4</strain>
    </source>
</reference>
<dbReference type="EMBL" id="FRBC01000024">
    <property type="protein sequence ID" value="SHK91917.1"/>
    <property type="molecule type" value="Genomic_DNA"/>
</dbReference>